<keyword evidence="3" id="KW-1185">Reference proteome</keyword>
<evidence type="ECO:0000313" key="3">
    <source>
        <dbReference type="Proteomes" id="UP000515344"/>
    </source>
</evidence>
<dbReference type="EMBL" id="CP060007">
    <property type="protein sequence ID" value="QNA43050.1"/>
    <property type="molecule type" value="Genomic_DNA"/>
</dbReference>
<evidence type="ECO:0000256" key="1">
    <source>
        <dbReference type="SAM" id="SignalP"/>
    </source>
</evidence>
<dbReference type="KEGG" id="lacs:H4075_13250"/>
<reference evidence="3" key="1">
    <citation type="submission" date="2020-08" db="EMBL/GenBank/DDBJ databases">
        <title>Lacibacter sp. S13-6-6 genome sequencing.</title>
        <authorList>
            <person name="Jin L."/>
        </authorList>
    </citation>
    <scope>NUCLEOTIDE SEQUENCE [LARGE SCALE GENOMIC DNA]</scope>
    <source>
        <strain evidence="3">S13-6-6</strain>
    </source>
</reference>
<proteinExistence type="predicted"/>
<feature type="chain" id="PRO_5028876230" evidence="1">
    <location>
        <begin position="29"/>
        <end position="139"/>
    </location>
</feature>
<sequence length="139" mass="16214">MSVKAAFKYCLFLLFVFAFSLQQFSAFAYTQLAANTTKENGSHLHSQRIFSNAQLSYHLPFQPNPLEWEMEFVEEDDEHNNRKISVDDYRTQFSKTHSSDELAYATGLKSRYLQLTSSVSKRPSIPFFILYHSWKSHLS</sequence>
<evidence type="ECO:0000313" key="2">
    <source>
        <dbReference type="EMBL" id="QNA43050.1"/>
    </source>
</evidence>
<protein>
    <submittedName>
        <fullName evidence="2">Uncharacterized protein</fullName>
    </submittedName>
</protein>
<accession>A0A7G5XC47</accession>
<keyword evidence="1" id="KW-0732">Signal</keyword>
<name>A0A7G5XC47_9BACT</name>
<gene>
    <name evidence="2" type="ORF">H4075_13250</name>
</gene>
<organism evidence="2 3">
    <name type="scientific">Lacibacter sediminis</name>
    <dbReference type="NCBI Taxonomy" id="2760713"/>
    <lineage>
        <taxon>Bacteria</taxon>
        <taxon>Pseudomonadati</taxon>
        <taxon>Bacteroidota</taxon>
        <taxon>Chitinophagia</taxon>
        <taxon>Chitinophagales</taxon>
        <taxon>Chitinophagaceae</taxon>
        <taxon>Lacibacter</taxon>
    </lineage>
</organism>
<dbReference type="Proteomes" id="UP000515344">
    <property type="component" value="Chromosome"/>
</dbReference>
<dbReference type="RefSeq" id="WP_182801315.1">
    <property type="nucleotide sequence ID" value="NZ_CP060007.1"/>
</dbReference>
<dbReference type="AlphaFoldDB" id="A0A7G5XC47"/>
<feature type="signal peptide" evidence="1">
    <location>
        <begin position="1"/>
        <end position="28"/>
    </location>
</feature>